<dbReference type="STRING" id="76123.AS203_06050"/>
<reference evidence="2" key="1">
    <citation type="submission" date="2015-11" db="EMBL/GenBank/DDBJ databases">
        <authorList>
            <person name="Holder M.E."/>
            <person name="Ajami N.J."/>
            <person name="Petrosino J.F."/>
        </authorList>
    </citation>
    <scope>NUCLEOTIDE SEQUENCE [LARGE SCALE GENOMIC DNA]</scope>
    <source>
        <strain evidence="2">F0113</strain>
    </source>
</reference>
<dbReference type="Pfam" id="PF19775">
    <property type="entry name" value="DUF6261"/>
    <property type="match status" value="1"/>
</dbReference>
<proteinExistence type="predicted"/>
<accession>A0A0S2KKB7</accession>
<name>A0A0S2KKB7_9BACT</name>
<dbReference type="Proteomes" id="UP000056252">
    <property type="component" value="Chromosome"/>
</dbReference>
<sequence length="307" mass="34257">MKQIQKFDIGHLANGAHFLFITDVTECAEKDAKLKTKAAGEIATLRKALTAEDAALKLAQKNLLSDEIKRADERRDTLYRTFKKFVEAAVDFPVKASAEAAVRLRQLLKEYNINPQMQLDRETGMLLNLITDLSGKFNNDVMRLGLTPLLVELKTVNQQLRTATNKRTNDRMLKIIGQLKLARAASDEAYRTLVLKANALAVIEGEADYEPFIAYVNEEVKHYKEEAMARPKKQDGEKKPSTSKKTVEKLLPAFEEENGFAPGTLSLTGKTAKDEDGAKLYELVSLSGESVWVKVEDGKLVKVEKAS</sequence>
<dbReference type="RefSeq" id="WP_060544288.1">
    <property type="nucleotide sequence ID" value="NZ_CP013195.1"/>
</dbReference>
<dbReference type="EMBL" id="CP013195">
    <property type="protein sequence ID" value="ALO48693.1"/>
    <property type="molecule type" value="Genomic_DNA"/>
</dbReference>
<keyword evidence="2" id="KW-1185">Reference proteome</keyword>
<dbReference type="AlphaFoldDB" id="A0A0S2KKB7"/>
<dbReference type="InterPro" id="IPR046228">
    <property type="entry name" value="DUF6261"/>
</dbReference>
<dbReference type="OrthoDB" id="1452914at2"/>
<evidence type="ECO:0000313" key="2">
    <source>
        <dbReference type="Proteomes" id="UP000056252"/>
    </source>
</evidence>
<organism evidence="1 2">
    <name type="scientific">Hoylesella enoeca</name>
    <dbReference type="NCBI Taxonomy" id="76123"/>
    <lineage>
        <taxon>Bacteria</taxon>
        <taxon>Pseudomonadati</taxon>
        <taxon>Bacteroidota</taxon>
        <taxon>Bacteroidia</taxon>
        <taxon>Bacteroidales</taxon>
        <taxon>Prevotellaceae</taxon>
        <taxon>Hoylesella</taxon>
    </lineage>
</organism>
<protein>
    <submittedName>
        <fullName evidence="1">Uncharacterized protein</fullName>
    </submittedName>
</protein>
<gene>
    <name evidence="1" type="ORF">AS203_06050</name>
</gene>
<evidence type="ECO:0000313" key="1">
    <source>
        <dbReference type="EMBL" id="ALO48693.1"/>
    </source>
</evidence>
<dbReference type="KEGG" id="peo:AS203_06050"/>
<dbReference type="eggNOG" id="ENOG5031Z76">
    <property type="taxonomic scope" value="Bacteria"/>
</dbReference>